<dbReference type="InterPro" id="IPR024064">
    <property type="entry name" value="FdhE-like_sf"/>
</dbReference>
<dbReference type="GO" id="GO:0051604">
    <property type="term" value="P:protein maturation"/>
    <property type="evidence" value="ECO:0007669"/>
    <property type="project" value="TreeGrafter"/>
</dbReference>
<comment type="caution">
    <text evidence="3">The sequence shown here is derived from an EMBL/GenBank/DDBJ whole genome shotgun (WGS) entry which is preliminary data.</text>
</comment>
<dbReference type="InterPro" id="IPR006452">
    <property type="entry name" value="Formate_DH_accessory"/>
</dbReference>
<dbReference type="GO" id="GO:0008199">
    <property type="term" value="F:ferric iron binding"/>
    <property type="evidence" value="ECO:0007669"/>
    <property type="project" value="TreeGrafter"/>
</dbReference>
<evidence type="ECO:0000313" key="3">
    <source>
        <dbReference type="EMBL" id="PMP97025.1"/>
    </source>
</evidence>
<dbReference type="Pfam" id="PF24860">
    <property type="entry name" value="FdhE_C"/>
    <property type="match status" value="1"/>
</dbReference>
<accession>A0A2N7QEG6</accession>
<dbReference type="AlphaFoldDB" id="A0A2N7QEG6"/>
<name>A0A2N7QEG6_9BACT</name>
<evidence type="ECO:0000259" key="2">
    <source>
        <dbReference type="Pfam" id="PF24860"/>
    </source>
</evidence>
<dbReference type="InterPro" id="IPR056796">
    <property type="entry name" value="FdhE_C"/>
</dbReference>
<organism evidence="3 4">
    <name type="scientific">Thermodesulfobacterium geofontis</name>
    <dbReference type="NCBI Taxonomy" id="1295609"/>
    <lineage>
        <taxon>Bacteria</taxon>
        <taxon>Pseudomonadati</taxon>
        <taxon>Thermodesulfobacteriota</taxon>
        <taxon>Thermodesulfobacteria</taxon>
        <taxon>Thermodesulfobacteriales</taxon>
        <taxon>Thermodesulfobacteriaceae</taxon>
        <taxon>Thermodesulfobacterium</taxon>
    </lineage>
</organism>
<feature type="domain" description="FdhE C-terminal" evidence="2">
    <location>
        <begin position="182"/>
        <end position="240"/>
    </location>
</feature>
<proteinExistence type="predicted"/>
<dbReference type="SUPFAM" id="SSF144020">
    <property type="entry name" value="FdhE-like"/>
    <property type="match status" value="1"/>
</dbReference>
<dbReference type="Gene3D" id="3.90.1670.10">
    <property type="entry name" value="FdhE-like domain"/>
    <property type="match status" value="1"/>
</dbReference>
<sequence length="247" mass="29124">MEIENIIENLKEERPYLKSPLELYERVLKFNKNCEKILENQLQNSLLDQIIDEFSSIFEIPYEFSSFLKSSILNSGKDPFKEPKIILELPISKKESSKEEIKRTLFILSKPFFKKYRENLKRKKKAEETGRCGVCEEPISLTMIDSDNRRYVVCTVCGNKEEIFRIGCTHCLQRICEKIDLLVDEEEIRVELCKDCKTYIKSFKEEVYLKYKDPYLIDIISLPLDVVAQERGYIRRSPNIIGIKEIV</sequence>
<reference evidence="3 4" key="1">
    <citation type="submission" date="2018-01" db="EMBL/GenBank/DDBJ databases">
        <title>Metagenomic assembled genomes from two thermal pools in the Uzon Caldera, Kamchatka, Russia.</title>
        <authorList>
            <person name="Wilkins L."/>
            <person name="Ettinger C."/>
        </authorList>
    </citation>
    <scope>NUCLEOTIDE SEQUENCE [LARGE SCALE GENOMIC DNA]</scope>
    <source>
        <strain evidence="3">ARK-04</strain>
    </source>
</reference>
<dbReference type="EMBL" id="PNJD01000246">
    <property type="protein sequence ID" value="PMP97025.1"/>
    <property type="molecule type" value="Genomic_DNA"/>
</dbReference>
<protein>
    <submittedName>
        <fullName evidence="3">Formate dehydrogenase accessory protein FdhE</fullName>
    </submittedName>
</protein>
<dbReference type="PANTHER" id="PTHR37689">
    <property type="entry name" value="PROTEIN FDHE"/>
    <property type="match status" value="1"/>
</dbReference>
<gene>
    <name evidence="3" type="ORF">C0169_04140</name>
</gene>
<dbReference type="Proteomes" id="UP000235619">
    <property type="component" value="Unassembled WGS sequence"/>
</dbReference>
<keyword evidence="1" id="KW-0963">Cytoplasm</keyword>
<evidence type="ECO:0000256" key="1">
    <source>
        <dbReference type="ARBA" id="ARBA00022490"/>
    </source>
</evidence>
<dbReference type="GO" id="GO:0005829">
    <property type="term" value="C:cytosol"/>
    <property type="evidence" value="ECO:0007669"/>
    <property type="project" value="TreeGrafter"/>
</dbReference>
<dbReference type="PANTHER" id="PTHR37689:SF1">
    <property type="entry name" value="PROTEIN FDHE"/>
    <property type="match status" value="1"/>
</dbReference>
<evidence type="ECO:0000313" key="4">
    <source>
        <dbReference type="Proteomes" id="UP000235619"/>
    </source>
</evidence>